<dbReference type="RefSeq" id="WP_399657972.1">
    <property type="nucleotide sequence ID" value="NZ_JBITYG010000018.1"/>
</dbReference>
<evidence type="ECO:0000313" key="7">
    <source>
        <dbReference type="Proteomes" id="UP001614394"/>
    </source>
</evidence>
<keyword evidence="4" id="KW-0663">Pyridoxal phosphate</keyword>
<evidence type="ECO:0000256" key="2">
    <source>
        <dbReference type="ARBA" id="ARBA00022576"/>
    </source>
</evidence>
<sequence>MTSPTPGGDTVLRIEDLHGSLRDPVLDAMNFLNEVVSRYPEAISFAPGRPYDPLLDPAVITDCLTAWTDHLRRDQGLSEPQISTLLMQYGPTAGIIREPIARSLAEDEGIHVPAEAIVVTVGAQEGMLLVLRALCAGPDDVLLAPSPCYVGISGAARLLDIPLFPVPEGEHGIDAADVADAARRARAQGLRPRALYLVPDFANPSGVCMTVPARRELLAAAGEEGLLILEDNPYGMFRADAESTRPTLKALDTDRRVIYLGSLAKTGFPGARVGYVVADQRVEGPGGSTLLADQLAKVKSMTTVNTPALSQAVIGGLLVRNGFRMRTASLAAAAFYRENIARLLDALDRHFPEPERTARGIDWNRPEGGFFVVLSVPFDADERALERSAGRHQVLWTPMSPFYIGGGGVRRLRLSCSAVPPELVDEGVRRFAEFVAEAESPAVPHSMATSISAVGRG</sequence>
<dbReference type="CDD" id="cd00609">
    <property type="entry name" value="AAT_like"/>
    <property type="match status" value="1"/>
</dbReference>
<dbReference type="InterPro" id="IPR015422">
    <property type="entry name" value="PyrdxlP-dep_Trfase_small"/>
</dbReference>
<evidence type="ECO:0000256" key="3">
    <source>
        <dbReference type="ARBA" id="ARBA00022679"/>
    </source>
</evidence>
<dbReference type="InterPro" id="IPR004839">
    <property type="entry name" value="Aminotransferase_I/II_large"/>
</dbReference>
<dbReference type="EMBL" id="JBITYG010000018">
    <property type="protein sequence ID" value="MFI9106455.1"/>
    <property type="molecule type" value="Genomic_DNA"/>
</dbReference>
<dbReference type="InterPro" id="IPR015421">
    <property type="entry name" value="PyrdxlP-dep_Trfase_major"/>
</dbReference>
<dbReference type="Gene3D" id="3.40.640.10">
    <property type="entry name" value="Type I PLP-dependent aspartate aminotransferase-like (Major domain)"/>
    <property type="match status" value="1"/>
</dbReference>
<dbReference type="Proteomes" id="UP001614394">
    <property type="component" value="Unassembled WGS sequence"/>
</dbReference>
<dbReference type="InterPro" id="IPR050859">
    <property type="entry name" value="Class-I_PLP-dep_aminotransf"/>
</dbReference>
<dbReference type="PANTHER" id="PTHR42790:SF19">
    <property type="entry name" value="KYNURENINE_ALPHA-AMINOADIPATE AMINOTRANSFERASE, MITOCHONDRIAL"/>
    <property type="match status" value="1"/>
</dbReference>
<comment type="cofactor">
    <cofactor evidence="1">
        <name>pyridoxal 5'-phosphate</name>
        <dbReference type="ChEBI" id="CHEBI:597326"/>
    </cofactor>
</comment>
<keyword evidence="7" id="KW-1185">Reference proteome</keyword>
<proteinExistence type="predicted"/>
<dbReference type="InterPro" id="IPR015424">
    <property type="entry name" value="PyrdxlP-dep_Trfase"/>
</dbReference>
<name>A0ABW8CM46_9ACTN</name>
<organism evidence="6 7">
    <name type="scientific">Streptomyces fildesensis</name>
    <dbReference type="NCBI Taxonomy" id="375757"/>
    <lineage>
        <taxon>Bacteria</taxon>
        <taxon>Bacillati</taxon>
        <taxon>Actinomycetota</taxon>
        <taxon>Actinomycetes</taxon>
        <taxon>Kitasatosporales</taxon>
        <taxon>Streptomycetaceae</taxon>
        <taxon>Streptomyces</taxon>
    </lineage>
</organism>
<reference evidence="6 7" key="1">
    <citation type="submission" date="2024-10" db="EMBL/GenBank/DDBJ databases">
        <title>The Natural Products Discovery Center: Release of the First 8490 Sequenced Strains for Exploring Actinobacteria Biosynthetic Diversity.</title>
        <authorList>
            <person name="Kalkreuter E."/>
            <person name="Kautsar S.A."/>
            <person name="Yang D."/>
            <person name="Bader C.D."/>
            <person name="Teijaro C.N."/>
            <person name="Fluegel L."/>
            <person name="Davis C.M."/>
            <person name="Simpson J.R."/>
            <person name="Lauterbach L."/>
            <person name="Steele A.D."/>
            <person name="Gui C."/>
            <person name="Meng S."/>
            <person name="Li G."/>
            <person name="Viehrig K."/>
            <person name="Ye F."/>
            <person name="Su P."/>
            <person name="Kiefer A.F."/>
            <person name="Nichols A."/>
            <person name="Cepeda A.J."/>
            <person name="Yan W."/>
            <person name="Fan B."/>
            <person name="Jiang Y."/>
            <person name="Adhikari A."/>
            <person name="Zheng C.-J."/>
            <person name="Schuster L."/>
            <person name="Cowan T.M."/>
            <person name="Smanski M.J."/>
            <person name="Chevrette M.G."/>
            <person name="De Carvalho L.P.S."/>
            <person name="Shen B."/>
        </authorList>
    </citation>
    <scope>NUCLEOTIDE SEQUENCE [LARGE SCALE GENOMIC DNA]</scope>
    <source>
        <strain evidence="6 7">NPDC053399</strain>
    </source>
</reference>
<evidence type="ECO:0000256" key="1">
    <source>
        <dbReference type="ARBA" id="ARBA00001933"/>
    </source>
</evidence>
<comment type="caution">
    <text evidence="6">The sequence shown here is derived from an EMBL/GenBank/DDBJ whole genome shotgun (WGS) entry which is preliminary data.</text>
</comment>
<dbReference type="Pfam" id="PF00155">
    <property type="entry name" value="Aminotran_1_2"/>
    <property type="match status" value="1"/>
</dbReference>
<keyword evidence="3" id="KW-0808">Transferase</keyword>
<gene>
    <name evidence="6" type="ORF">ACIGXA_38725</name>
</gene>
<feature type="domain" description="Aminotransferase class I/classII large" evidence="5">
    <location>
        <begin position="87"/>
        <end position="431"/>
    </location>
</feature>
<protein>
    <submittedName>
        <fullName evidence="6">PLP-dependent aminotransferase family protein</fullName>
    </submittedName>
</protein>
<dbReference type="GO" id="GO:0008483">
    <property type="term" value="F:transaminase activity"/>
    <property type="evidence" value="ECO:0007669"/>
    <property type="project" value="UniProtKB-KW"/>
</dbReference>
<evidence type="ECO:0000259" key="5">
    <source>
        <dbReference type="Pfam" id="PF00155"/>
    </source>
</evidence>
<keyword evidence="2 6" id="KW-0032">Aminotransferase</keyword>
<dbReference type="PANTHER" id="PTHR42790">
    <property type="entry name" value="AMINOTRANSFERASE"/>
    <property type="match status" value="1"/>
</dbReference>
<dbReference type="Gene3D" id="3.90.1150.10">
    <property type="entry name" value="Aspartate Aminotransferase, domain 1"/>
    <property type="match status" value="1"/>
</dbReference>
<accession>A0ABW8CM46</accession>
<evidence type="ECO:0000313" key="6">
    <source>
        <dbReference type="EMBL" id="MFI9106455.1"/>
    </source>
</evidence>
<evidence type="ECO:0000256" key="4">
    <source>
        <dbReference type="ARBA" id="ARBA00022898"/>
    </source>
</evidence>
<dbReference type="SUPFAM" id="SSF53383">
    <property type="entry name" value="PLP-dependent transferases"/>
    <property type="match status" value="1"/>
</dbReference>